<organism evidence="1 2">
    <name type="scientific">Aspergillus sclerotioniger CBS 115572</name>
    <dbReference type="NCBI Taxonomy" id="1450535"/>
    <lineage>
        <taxon>Eukaryota</taxon>
        <taxon>Fungi</taxon>
        <taxon>Dikarya</taxon>
        <taxon>Ascomycota</taxon>
        <taxon>Pezizomycotina</taxon>
        <taxon>Eurotiomycetes</taxon>
        <taxon>Eurotiomycetidae</taxon>
        <taxon>Eurotiales</taxon>
        <taxon>Aspergillaceae</taxon>
        <taxon>Aspergillus</taxon>
        <taxon>Aspergillus subgen. Circumdati</taxon>
    </lineage>
</organism>
<dbReference type="AlphaFoldDB" id="A0A317XFU4"/>
<feature type="non-terminal residue" evidence="1">
    <location>
        <position position="1"/>
    </location>
</feature>
<dbReference type="STRING" id="1450535.A0A317XFU4"/>
<sequence>DREPRRSRFYRQIRTGARARLRWPHEKQHQLMHWWWQSMPLVRGRTNHQYTDYTRPEFEMQFNDGLRRSNRQIPRKLNQRVKSRSYIGSLISTAKASIRSYFWPVYLQMALDHSARRMSSRRSSLNTFQGMPTLKEAISFHIDIHIDAVASPQPFRNNKGGTISIINPKMLEQRRHTTIDDNLDQVLFIGSNPRRRDASEAETIISMQEGFNDGDYLNDDAYKKLIRNWYDNGSEAIPMINERPARRVLNETILQDAAGDVYFNGRCLLSTEQYLGTYMPKWPKKLVWIANETGDILFEKVNCSNSGTRITTCTFIDPVTHTKFFKTSAAKRI</sequence>
<keyword evidence="2" id="KW-1185">Reference proteome</keyword>
<gene>
    <name evidence="1" type="ORF">BO94DRAFT_601146</name>
</gene>
<comment type="caution">
    <text evidence="1">The sequence shown here is derived from an EMBL/GenBank/DDBJ whole genome shotgun (WGS) entry which is preliminary data.</text>
</comment>
<evidence type="ECO:0000313" key="1">
    <source>
        <dbReference type="EMBL" id="PWY96018.1"/>
    </source>
</evidence>
<name>A0A317XFU4_9EURO</name>
<dbReference type="GeneID" id="37118511"/>
<accession>A0A317XFU4</accession>
<evidence type="ECO:0000313" key="2">
    <source>
        <dbReference type="Proteomes" id="UP000246702"/>
    </source>
</evidence>
<dbReference type="EMBL" id="MSFK01000002">
    <property type="protein sequence ID" value="PWY96018.1"/>
    <property type="molecule type" value="Genomic_DNA"/>
</dbReference>
<dbReference type="Proteomes" id="UP000246702">
    <property type="component" value="Unassembled WGS sequence"/>
</dbReference>
<dbReference type="RefSeq" id="XP_025472779.1">
    <property type="nucleotide sequence ID" value="XM_025616368.1"/>
</dbReference>
<proteinExistence type="predicted"/>
<protein>
    <submittedName>
        <fullName evidence="1">Uncharacterized protein</fullName>
    </submittedName>
</protein>
<reference evidence="1 2" key="1">
    <citation type="submission" date="2016-12" db="EMBL/GenBank/DDBJ databases">
        <title>The genomes of Aspergillus section Nigri reveals drivers in fungal speciation.</title>
        <authorList>
            <consortium name="DOE Joint Genome Institute"/>
            <person name="Vesth T.C."/>
            <person name="Nybo J."/>
            <person name="Theobald S."/>
            <person name="Brandl J."/>
            <person name="Frisvad J.C."/>
            <person name="Nielsen K.F."/>
            <person name="Lyhne E.K."/>
            <person name="Kogle M.E."/>
            <person name="Kuo A."/>
            <person name="Riley R."/>
            <person name="Clum A."/>
            <person name="Nolan M."/>
            <person name="Lipzen A."/>
            <person name="Salamov A."/>
            <person name="Henrissat B."/>
            <person name="Wiebenga A."/>
            <person name="De Vries R.P."/>
            <person name="Grigoriev I.V."/>
            <person name="Mortensen U.H."/>
            <person name="Andersen M.R."/>
            <person name="Baker S.E."/>
        </authorList>
    </citation>
    <scope>NUCLEOTIDE SEQUENCE [LARGE SCALE GENOMIC DNA]</scope>
    <source>
        <strain evidence="1 2">CBS 115572</strain>
    </source>
</reference>